<dbReference type="SUPFAM" id="SSF55961">
    <property type="entry name" value="Bet v1-like"/>
    <property type="match status" value="1"/>
</dbReference>
<sequence>MAVLENSVEIARPPEEVFDALVDLRNELEWNPDVQSMEKITDGPIGVGTRFRAKWKQSKTVIVECTKYDRPRTWGYHNGGPVEVDFDVVVTPRGDGSLVVGHFAARPRGWFRLVFPLFLIVMRRAEKANFRYIKAYLEGAPARSRENS</sequence>
<dbReference type="Pfam" id="PF10604">
    <property type="entry name" value="Polyketide_cyc2"/>
    <property type="match status" value="1"/>
</dbReference>
<dbReference type="InterPro" id="IPR019587">
    <property type="entry name" value="Polyketide_cyclase/dehydratase"/>
</dbReference>
<dbReference type="RefSeq" id="WP_091383654.1">
    <property type="nucleotide sequence ID" value="NZ_FNDV01000015.1"/>
</dbReference>
<dbReference type="Gene3D" id="3.30.530.20">
    <property type="match status" value="1"/>
</dbReference>
<gene>
    <name evidence="1" type="ORF">SAMN05192558_11928</name>
</gene>
<dbReference type="InterPro" id="IPR023393">
    <property type="entry name" value="START-like_dom_sf"/>
</dbReference>
<name>A0A1H0W9M6_9PSEU</name>
<accession>A0A1H0W9M6</accession>
<evidence type="ECO:0000313" key="2">
    <source>
        <dbReference type="Proteomes" id="UP000199651"/>
    </source>
</evidence>
<dbReference type="EMBL" id="FNJB01000019">
    <property type="protein sequence ID" value="SDP87462.1"/>
    <property type="molecule type" value="Genomic_DNA"/>
</dbReference>
<dbReference type="STRING" id="504798.SAMN05421871_11578"/>
<evidence type="ECO:0000313" key="1">
    <source>
        <dbReference type="EMBL" id="SDP87462.1"/>
    </source>
</evidence>
<dbReference type="AlphaFoldDB" id="A0A1H0W9M6"/>
<reference evidence="2" key="1">
    <citation type="submission" date="2016-10" db="EMBL/GenBank/DDBJ databases">
        <authorList>
            <person name="Varghese N."/>
            <person name="Submissions S."/>
        </authorList>
    </citation>
    <scope>NUCLEOTIDE SEQUENCE [LARGE SCALE GENOMIC DNA]</scope>
    <source>
        <strain evidence="2">IBRC-M 10655</strain>
    </source>
</reference>
<proteinExistence type="predicted"/>
<organism evidence="1 2">
    <name type="scientific">Actinokineospora alba</name>
    <dbReference type="NCBI Taxonomy" id="504798"/>
    <lineage>
        <taxon>Bacteria</taxon>
        <taxon>Bacillati</taxon>
        <taxon>Actinomycetota</taxon>
        <taxon>Actinomycetes</taxon>
        <taxon>Pseudonocardiales</taxon>
        <taxon>Pseudonocardiaceae</taxon>
        <taxon>Actinokineospora</taxon>
    </lineage>
</organism>
<keyword evidence="2" id="KW-1185">Reference proteome</keyword>
<protein>
    <submittedName>
        <fullName evidence="1">Polyketide cyclase / dehydrase and lipid transport</fullName>
    </submittedName>
</protein>
<dbReference type="Proteomes" id="UP000199651">
    <property type="component" value="Unassembled WGS sequence"/>
</dbReference>
<dbReference type="OrthoDB" id="5951835at2"/>